<proteinExistence type="predicted"/>
<evidence type="ECO:0000313" key="1">
    <source>
        <dbReference type="EMBL" id="MEV0363109.1"/>
    </source>
</evidence>
<name>A0ABV3F5Y1_9NOCA</name>
<protein>
    <submittedName>
        <fullName evidence="1">Uncharacterized protein</fullName>
    </submittedName>
</protein>
<dbReference type="Proteomes" id="UP001551658">
    <property type="component" value="Unassembled WGS sequence"/>
</dbReference>
<keyword evidence="2" id="KW-1185">Reference proteome</keyword>
<organism evidence="1 2">
    <name type="scientific">Nocardia fusca</name>
    <dbReference type="NCBI Taxonomy" id="941183"/>
    <lineage>
        <taxon>Bacteria</taxon>
        <taxon>Bacillati</taxon>
        <taxon>Actinomycetota</taxon>
        <taxon>Actinomycetes</taxon>
        <taxon>Mycobacteriales</taxon>
        <taxon>Nocardiaceae</taxon>
        <taxon>Nocardia</taxon>
    </lineage>
</organism>
<gene>
    <name evidence="1" type="ORF">AB0H72_10450</name>
</gene>
<dbReference type="RefSeq" id="WP_357976727.1">
    <property type="nucleotide sequence ID" value="NZ_JBFAIH010000004.1"/>
</dbReference>
<accession>A0ABV3F5Y1</accession>
<evidence type="ECO:0000313" key="2">
    <source>
        <dbReference type="Proteomes" id="UP001551658"/>
    </source>
</evidence>
<reference evidence="1 2" key="1">
    <citation type="submission" date="2024-06" db="EMBL/GenBank/DDBJ databases">
        <title>The Natural Products Discovery Center: Release of the First 8490 Sequenced Strains for Exploring Actinobacteria Biosynthetic Diversity.</title>
        <authorList>
            <person name="Kalkreuter E."/>
            <person name="Kautsar S.A."/>
            <person name="Yang D."/>
            <person name="Bader C.D."/>
            <person name="Teijaro C.N."/>
            <person name="Fluegel L."/>
            <person name="Davis C.M."/>
            <person name="Simpson J.R."/>
            <person name="Lauterbach L."/>
            <person name="Steele A.D."/>
            <person name="Gui C."/>
            <person name="Meng S."/>
            <person name="Li G."/>
            <person name="Viehrig K."/>
            <person name="Ye F."/>
            <person name="Su P."/>
            <person name="Kiefer A.F."/>
            <person name="Nichols A."/>
            <person name="Cepeda A.J."/>
            <person name="Yan W."/>
            <person name="Fan B."/>
            <person name="Jiang Y."/>
            <person name="Adhikari A."/>
            <person name="Zheng C.-J."/>
            <person name="Schuster L."/>
            <person name="Cowan T.M."/>
            <person name="Smanski M.J."/>
            <person name="Chevrette M.G."/>
            <person name="De Carvalho L.P.S."/>
            <person name="Shen B."/>
        </authorList>
    </citation>
    <scope>NUCLEOTIDE SEQUENCE [LARGE SCALE GENOMIC DNA]</scope>
    <source>
        <strain evidence="1 2">NPDC050671</strain>
    </source>
</reference>
<dbReference type="EMBL" id="JBFAIH010000004">
    <property type="protein sequence ID" value="MEV0363109.1"/>
    <property type="molecule type" value="Genomic_DNA"/>
</dbReference>
<sequence>MSSHSSPISRYSLSVAGGDLGAIVAATLRRLESSFNGVASVLFRDTEAIARTSRGGADTLQNRADAGLGGIHRSAAGRSDPVADLALNPPDRLGPPLRTGKNPGLLVADELDRMYRTGEKARWANYDDKLLKQGLRKFEHWLRIEGPLAPLTEHYGLNCWEMIGYAGARAGVLDKHQLRDLFQLPRDPDGTWREGDMNSFIERMERKRMPGGSRIYTGEPGSPRPQRGDIVMWNSTGDHVTMATGRTAADGSPELYSFWHAPKHPLTWDEATEYSSVTDAVQVTSVNELTEAMYNMRLKDGEVLYDRSIPFEIHYGRGPW</sequence>
<comment type="caution">
    <text evidence="1">The sequence shown here is derived from an EMBL/GenBank/DDBJ whole genome shotgun (WGS) entry which is preliminary data.</text>
</comment>